<dbReference type="Proteomes" id="UP000008130">
    <property type="component" value="Chromosome"/>
</dbReference>
<organism evidence="3 4">
    <name type="scientific">Polymorphum gilvum (strain LMG 25793 / CGMCC 1.9160 / SL003B-26A1)</name>
    <dbReference type="NCBI Taxonomy" id="991905"/>
    <lineage>
        <taxon>Bacteria</taxon>
        <taxon>Pseudomonadati</taxon>
        <taxon>Pseudomonadota</taxon>
        <taxon>Alphaproteobacteria</taxon>
        <taxon>Rhodobacterales</taxon>
        <taxon>Paracoccaceae</taxon>
        <taxon>Polymorphum</taxon>
    </lineage>
</organism>
<dbReference type="GO" id="GO:0090313">
    <property type="term" value="P:regulation of protein targeting to membrane"/>
    <property type="evidence" value="ECO:0007669"/>
    <property type="project" value="TreeGrafter"/>
</dbReference>
<dbReference type="PATRIC" id="fig|991905.3.peg.428"/>
<feature type="domain" description="AsmA" evidence="2">
    <location>
        <begin position="29"/>
        <end position="216"/>
    </location>
</feature>
<dbReference type="HOGENOM" id="CLU_729286_0_0_5"/>
<dbReference type="OrthoDB" id="5439561at2"/>
<protein>
    <submittedName>
        <fullName evidence="3">AsmA family</fullName>
    </submittedName>
</protein>
<dbReference type="KEGG" id="pgv:SL003B_0419"/>
<accession>F2J2Y4</accession>
<gene>
    <name evidence="3" type="ordered locus">SL003B_0419</name>
</gene>
<dbReference type="InterPro" id="IPR052894">
    <property type="entry name" value="AsmA-related"/>
</dbReference>
<dbReference type="GO" id="GO:0005886">
    <property type="term" value="C:plasma membrane"/>
    <property type="evidence" value="ECO:0007669"/>
    <property type="project" value="TreeGrafter"/>
</dbReference>
<keyword evidence="4" id="KW-1185">Reference proteome</keyword>
<dbReference type="PANTHER" id="PTHR30441:SF4">
    <property type="entry name" value="PROTEIN ASMA"/>
    <property type="match status" value="1"/>
</dbReference>
<dbReference type="STRING" id="991905.SL003B_0419"/>
<dbReference type="RefSeq" id="WP_013651178.1">
    <property type="nucleotide sequence ID" value="NC_015259.1"/>
</dbReference>
<evidence type="ECO:0000313" key="3">
    <source>
        <dbReference type="EMBL" id="ADZ68854.1"/>
    </source>
</evidence>
<proteinExistence type="predicted"/>
<dbReference type="PANTHER" id="PTHR30441">
    <property type="entry name" value="DUF748 DOMAIN-CONTAINING PROTEIN"/>
    <property type="match status" value="1"/>
</dbReference>
<dbReference type="AlphaFoldDB" id="F2J2Y4"/>
<sequence length="379" mass="38840">MLDPYLGGGSGPAAGGAGGGGPARGGVGGAGWSTDPIDLSGLKTINADLSLTARTARWDRIQVGDSALAVTLAGGVLKADLSRMALYGGSGSGSVEIDAAGAVPAVKAGFRLSGLDAHPFLTDAADFKWLEGVAAADLDLTTAGASQAQMIGALDGTARLDFADGAIRGINIPKMVRGLSIETLLGWHSVEVEKTDFSSLGASFRIRNGIAETTDLALAGPLVRMSGRGTTDMPARTLDWRVEPEVVPTLEGQAPAPRKKGETRDLAGLGVPIVIRGSWANPAIYPDIEGILDNPEAAYRKLEAIGGDLVKILKAKPDEALATAAGKAIEQATGGRTQIDVQKVLEGEVNDQDVLKAVEEGFGLPQGLLGSFGLGKKKD</sequence>
<dbReference type="InterPro" id="IPR007844">
    <property type="entry name" value="AsmA"/>
</dbReference>
<evidence type="ECO:0000313" key="4">
    <source>
        <dbReference type="Proteomes" id="UP000008130"/>
    </source>
</evidence>
<name>F2J2Y4_POLGS</name>
<evidence type="ECO:0000256" key="1">
    <source>
        <dbReference type="SAM" id="MobiDB-lite"/>
    </source>
</evidence>
<dbReference type="EMBL" id="CP002568">
    <property type="protein sequence ID" value="ADZ68854.1"/>
    <property type="molecule type" value="Genomic_DNA"/>
</dbReference>
<dbReference type="Pfam" id="PF05170">
    <property type="entry name" value="AsmA"/>
    <property type="match status" value="1"/>
</dbReference>
<dbReference type="eggNOG" id="COG2982">
    <property type="taxonomic scope" value="Bacteria"/>
</dbReference>
<feature type="region of interest" description="Disordered" evidence="1">
    <location>
        <begin position="1"/>
        <end position="29"/>
    </location>
</feature>
<evidence type="ECO:0000259" key="2">
    <source>
        <dbReference type="Pfam" id="PF05170"/>
    </source>
</evidence>
<reference evidence="3 4" key="1">
    <citation type="journal article" date="2011" name="J. Bacteriol.">
        <title>Complete genome sequence of Polymorphum gilvum SL003B-26A1T, a crude oil-degrading bacterium from oil-polluted saline soil.</title>
        <authorList>
            <person name="Li S.G."/>
            <person name="Tang Y.Q."/>
            <person name="Nie Y."/>
            <person name="Cai M."/>
            <person name="Wu X.L."/>
        </authorList>
    </citation>
    <scope>NUCLEOTIDE SEQUENCE [LARGE SCALE GENOMIC DNA]</scope>
    <source>
        <strain evidence="4">LMG 25793 / CGMCC 1.9160 / SL003B-26A1</strain>
    </source>
</reference>